<accession>A0B8H6</accession>
<protein>
    <recommendedName>
        <fullName evidence="4">Zn-ribbon containing protein</fullName>
    </recommendedName>
</protein>
<dbReference type="InterPro" id="IPR018645">
    <property type="entry name" value="OapC-like"/>
</dbReference>
<dbReference type="STRING" id="349307.Mthe_1221"/>
<organism evidence="2 3">
    <name type="scientific">Methanothrix thermoacetophila (strain DSM 6194 / JCM 14653 / NBRC 101360 / PT)</name>
    <name type="common">Methanosaeta thermophila</name>
    <dbReference type="NCBI Taxonomy" id="349307"/>
    <lineage>
        <taxon>Archaea</taxon>
        <taxon>Methanobacteriati</taxon>
        <taxon>Methanobacteriota</taxon>
        <taxon>Stenosarchaea group</taxon>
        <taxon>Methanomicrobia</taxon>
        <taxon>Methanotrichales</taxon>
        <taxon>Methanotrichaceae</taxon>
        <taxon>Methanothrix</taxon>
    </lineage>
</organism>
<evidence type="ECO:0008006" key="4">
    <source>
        <dbReference type="Google" id="ProtNLM"/>
    </source>
</evidence>
<proteinExistence type="predicted"/>
<reference evidence="2 3" key="1">
    <citation type="submission" date="2006-10" db="EMBL/GenBank/DDBJ databases">
        <title>Complete sequence of Methanosaeta thermophila PT.</title>
        <authorList>
            <consortium name="US DOE Joint Genome Institute"/>
            <person name="Copeland A."/>
            <person name="Lucas S."/>
            <person name="Lapidus A."/>
            <person name="Barry K."/>
            <person name="Detter J.C."/>
            <person name="Glavina del Rio T."/>
            <person name="Hammon N."/>
            <person name="Israni S."/>
            <person name="Pitluck S."/>
            <person name="Chain P."/>
            <person name="Malfatti S."/>
            <person name="Shin M."/>
            <person name="Vergez L."/>
            <person name="Schmutz J."/>
            <person name="Larimer F."/>
            <person name="Land M."/>
            <person name="Hauser L."/>
            <person name="Kyrpides N."/>
            <person name="Kim E."/>
            <person name="Smith K.S."/>
            <person name="Ingram-Smith C."/>
            <person name="Richardson P."/>
        </authorList>
    </citation>
    <scope>NUCLEOTIDE SEQUENCE [LARGE SCALE GENOMIC DNA]</scope>
    <source>
        <strain evidence="3">DSM 6194 / JCM 14653 / NBRC 101360 / PT</strain>
    </source>
</reference>
<dbReference type="Proteomes" id="UP000000674">
    <property type="component" value="Chromosome"/>
</dbReference>
<keyword evidence="3" id="KW-1185">Reference proteome</keyword>
<dbReference type="OrthoDB" id="78050at2157"/>
<dbReference type="EMBL" id="CP000477">
    <property type="protein sequence ID" value="ABK15000.1"/>
    <property type="molecule type" value="Genomic_DNA"/>
</dbReference>
<evidence type="ECO:0000313" key="3">
    <source>
        <dbReference type="Proteomes" id="UP000000674"/>
    </source>
</evidence>
<dbReference type="Pfam" id="PF09845">
    <property type="entry name" value="OapC"/>
    <property type="match status" value="1"/>
</dbReference>
<evidence type="ECO:0000313" key="2">
    <source>
        <dbReference type="EMBL" id="ABK15000.1"/>
    </source>
</evidence>
<dbReference type="KEGG" id="mtp:Mthe_1221"/>
<dbReference type="AlphaFoldDB" id="A0B8H6"/>
<name>A0B8H6_METTP</name>
<feature type="region of interest" description="Disordered" evidence="1">
    <location>
        <begin position="67"/>
        <end position="100"/>
    </location>
</feature>
<evidence type="ECO:0000256" key="1">
    <source>
        <dbReference type="SAM" id="MobiDB-lite"/>
    </source>
</evidence>
<dbReference type="HOGENOM" id="CLU_126374_0_0_2"/>
<gene>
    <name evidence="2" type="ordered locus">Mthe_1221</name>
</gene>
<feature type="compositionally biased region" description="Basic and acidic residues" evidence="1">
    <location>
        <begin position="67"/>
        <end position="79"/>
    </location>
</feature>
<sequence length="142" mass="16161">MPHMCTRCKKVFDDGADILKGCPKCGGRMFEYIRERETLITESMGVRRPPKRAVTTAVRDRNEIKDVMGGDRGASEKIKKPAAIQTSQRSPEDRPIESVRITEPGRYELNLPTLFSRDELVMALKEGTYLIDLNSAFRRSKK</sequence>